<evidence type="ECO:0000313" key="2">
    <source>
        <dbReference type="EMBL" id="GAA5146119.1"/>
    </source>
</evidence>
<accession>A0ABP9PJE8</accession>
<reference evidence="3" key="1">
    <citation type="journal article" date="2019" name="Int. J. Syst. Evol. Microbiol.">
        <title>The Global Catalogue of Microorganisms (GCM) 10K type strain sequencing project: providing services to taxonomists for standard genome sequencing and annotation.</title>
        <authorList>
            <consortium name="The Broad Institute Genomics Platform"/>
            <consortium name="The Broad Institute Genome Sequencing Center for Infectious Disease"/>
            <person name="Wu L."/>
            <person name="Ma J."/>
        </authorList>
    </citation>
    <scope>NUCLEOTIDE SEQUENCE [LARGE SCALE GENOMIC DNA]</scope>
    <source>
        <strain evidence="3">JCM 18459</strain>
    </source>
</reference>
<feature type="transmembrane region" description="Helical" evidence="1">
    <location>
        <begin position="162"/>
        <end position="178"/>
    </location>
</feature>
<feature type="transmembrane region" description="Helical" evidence="1">
    <location>
        <begin position="105"/>
        <end position="131"/>
    </location>
</feature>
<dbReference type="Proteomes" id="UP001500221">
    <property type="component" value="Unassembled WGS sequence"/>
</dbReference>
<evidence type="ECO:0000256" key="1">
    <source>
        <dbReference type="SAM" id="Phobius"/>
    </source>
</evidence>
<feature type="transmembrane region" description="Helical" evidence="1">
    <location>
        <begin position="46"/>
        <end position="65"/>
    </location>
</feature>
<dbReference type="RefSeq" id="WP_345456819.1">
    <property type="nucleotide sequence ID" value="NZ_BAABKG010000002.1"/>
</dbReference>
<feature type="transmembrane region" description="Helical" evidence="1">
    <location>
        <begin position="72"/>
        <end position="93"/>
    </location>
</feature>
<dbReference type="EMBL" id="BAABKG010000002">
    <property type="protein sequence ID" value="GAA5146119.1"/>
    <property type="molecule type" value="Genomic_DNA"/>
</dbReference>
<dbReference type="Pfam" id="PF20128">
    <property type="entry name" value="DUF6518"/>
    <property type="match status" value="1"/>
</dbReference>
<sequence length="213" mass="21610">MTTTASYETAPATTHAEARETLALAGAAGLALGVLDLVLIQVLPYPWADLANSSAIWALAAFALGRLTRSSVAVSGTAGAVMLVVAVESYYLAAIAVDLASPDRLLAATTVAWLAFAVVAGAGFGMAGALVRDRTPGSWWAGAGLGLTAAVLLAEAWLRVDATATALLTVLVAVAVLGSESRRPGVIARALVLTAPLTALCFVAFVMAGFGRW</sequence>
<gene>
    <name evidence="2" type="ORF">GCM10023340_16560</name>
</gene>
<feature type="transmembrane region" description="Helical" evidence="1">
    <location>
        <begin position="138"/>
        <end position="156"/>
    </location>
</feature>
<proteinExistence type="predicted"/>
<keyword evidence="3" id="KW-1185">Reference proteome</keyword>
<feature type="transmembrane region" description="Helical" evidence="1">
    <location>
        <begin position="190"/>
        <end position="210"/>
    </location>
</feature>
<dbReference type="InterPro" id="IPR045393">
    <property type="entry name" value="DUF6518"/>
</dbReference>
<keyword evidence="1" id="KW-1133">Transmembrane helix</keyword>
<comment type="caution">
    <text evidence="2">The sequence shown here is derived from an EMBL/GenBank/DDBJ whole genome shotgun (WGS) entry which is preliminary data.</text>
</comment>
<keyword evidence="1" id="KW-0472">Membrane</keyword>
<protein>
    <submittedName>
        <fullName evidence="2">Uncharacterized protein</fullName>
    </submittedName>
</protein>
<organism evidence="2 3">
    <name type="scientific">Nocardioides marinquilinus</name>
    <dbReference type="NCBI Taxonomy" id="1210400"/>
    <lineage>
        <taxon>Bacteria</taxon>
        <taxon>Bacillati</taxon>
        <taxon>Actinomycetota</taxon>
        <taxon>Actinomycetes</taxon>
        <taxon>Propionibacteriales</taxon>
        <taxon>Nocardioidaceae</taxon>
        <taxon>Nocardioides</taxon>
    </lineage>
</organism>
<evidence type="ECO:0000313" key="3">
    <source>
        <dbReference type="Proteomes" id="UP001500221"/>
    </source>
</evidence>
<name>A0ABP9PJE8_9ACTN</name>
<feature type="transmembrane region" description="Helical" evidence="1">
    <location>
        <begin position="21"/>
        <end position="40"/>
    </location>
</feature>
<keyword evidence="1" id="KW-0812">Transmembrane</keyword>